<organism evidence="4 5">
    <name type="scientific">Diatraea saccharalis</name>
    <name type="common">sugarcane borer</name>
    <dbReference type="NCBI Taxonomy" id="40085"/>
    <lineage>
        <taxon>Eukaryota</taxon>
        <taxon>Metazoa</taxon>
        <taxon>Ecdysozoa</taxon>
        <taxon>Arthropoda</taxon>
        <taxon>Hexapoda</taxon>
        <taxon>Insecta</taxon>
        <taxon>Pterygota</taxon>
        <taxon>Neoptera</taxon>
        <taxon>Endopterygota</taxon>
        <taxon>Lepidoptera</taxon>
        <taxon>Glossata</taxon>
        <taxon>Ditrysia</taxon>
        <taxon>Pyraloidea</taxon>
        <taxon>Crambidae</taxon>
        <taxon>Crambinae</taxon>
        <taxon>Diatraea</taxon>
    </lineage>
</organism>
<feature type="chain" id="PRO_5040474184" description="EGF-like domain-containing protein" evidence="2">
    <location>
        <begin position="16"/>
        <end position="579"/>
    </location>
</feature>
<dbReference type="InterPro" id="IPR053255">
    <property type="entry name" value="EGF-like_domain"/>
</dbReference>
<keyword evidence="2" id="KW-0732">Signal</keyword>
<feature type="compositionally biased region" description="Low complexity" evidence="1">
    <location>
        <begin position="383"/>
        <end position="425"/>
    </location>
</feature>
<evidence type="ECO:0000313" key="5">
    <source>
        <dbReference type="Proteomes" id="UP001153714"/>
    </source>
</evidence>
<dbReference type="Gene3D" id="2.10.25.10">
    <property type="entry name" value="Laminin"/>
    <property type="match status" value="4"/>
</dbReference>
<dbReference type="PANTHER" id="PTHR24047:SF32">
    <property type="entry name" value="FI01909P-RELATED"/>
    <property type="match status" value="1"/>
</dbReference>
<feature type="domain" description="EGF-like" evidence="3">
    <location>
        <begin position="478"/>
        <end position="513"/>
    </location>
</feature>
<evidence type="ECO:0000256" key="2">
    <source>
        <dbReference type="SAM" id="SignalP"/>
    </source>
</evidence>
<feature type="signal peptide" evidence="2">
    <location>
        <begin position="1"/>
        <end position="15"/>
    </location>
</feature>
<evidence type="ECO:0000259" key="3">
    <source>
        <dbReference type="SMART" id="SM00181"/>
    </source>
</evidence>
<feature type="domain" description="EGF-like" evidence="3">
    <location>
        <begin position="148"/>
        <end position="179"/>
    </location>
</feature>
<reference evidence="4" key="1">
    <citation type="submission" date="2021-12" db="EMBL/GenBank/DDBJ databases">
        <authorList>
            <person name="King R."/>
        </authorList>
    </citation>
    <scope>NUCLEOTIDE SEQUENCE</scope>
</reference>
<dbReference type="AlphaFoldDB" id="A0A9N9REL5"/>
<dbReference type="EMBL" id="OU893338">
    <property type="protein sequence ID" value="CAG9795374.1"/>
    <property type="molecule type" value="Genomic_DNA"/>
</dbReference>
<feature type="compositionally biased region" description="Polar residues" evidence="1">
    <location>
        <begin position="282"/>
        <end position="305"/>
    </location>
</feature>
<feature type="compositionally biased region" description="Polar residues" evidence="1">
    <location>
        <begin position="426"/>
        <end position="441"/>
    </location>
</feature>
<feature type="domain" description="EGF-like" evidence="3">
    <location>
        <begin position="115"/>
        <end position="146"/>
    </location>
</feature>
<evidence type="ECO:0000256" key="1">
    <source>
        <dbReference type="SAM" id="MobiDB-lite"/>
    </source>
</evidence>
<dbReference type="OrthoDB" id="10060424at2759"/>
<feature type="compositionally biased region" description="Polar residues" evidence="1">
    <location>
        <begin position="334"/>
        <end position="360"/>
    </location>
</feature>
<dbReference type="PANTHER" id="PTHR24047">
    <property type="entry name" value="FI01909P-RELATED"/>
    <property type="match status" value="1"/>
</dbReference>
<evidence type="ECO:0000313" key="4">
    <source>
        <dbReference type="EMBL" id="CAG9795374.1"/>
    </source>
</evidence>
<feature type="compositionally biased region" description="Polar residues" evidence="1">
    <location>
        <begin position="449"/>
        <end position="462"/>
    </location>
</feature>
<sequence>MRALVFAVLLASTYANDTQYVKSVKGGQNGYQYRGGDISRFYGMNNTQTASGLSHGQTINFEVGVCYIEVPTASLVRDPSHIPAGNGSRPDLSRIRTCCKGYQRNVYNFRICDPVCSKGCVNALCTAPETCTCYPDHVKNLAGFCVATCPIGCQNGHCSGGECLCNEGYKLDIDSKFCMPSCAAECDRIGNCTAPHTCECKHGDTHPVCGSNPKVPGNVQPSFPKPNYPQYGNNRPNPGDTVYYNPNQAPNLPLYPYNQHKNDTLIPNQNSSPTPTPFPHGQPNTPSSSNLGPNPHQPNQGQIPQYGQHPPYSTYPITQNITNPYNYPLYPNNQITPNSNNAQLPQNPTNPFSQNSNGPTQGPYYPPVQALNVSISPQYPLYPGNQMGLNNNPNQNGNNPNYPSSNQGPHNMYPYNQGGYPYPQGSNQPHQPGYHYNQNLHPNPYPQPDIQNTPYGQNSYGSNSFNQNSYDQTEDMSTCSGPCTNGFCAENNQCKCNPGYVVDEDDTTGRRCRPHCPGGCPNGYCAAPYSCVCNEGYHKDTSVKGRPLCIKRIRRSADKEKPVNVAELLIFEIPDYSEQ</sequence>
<accession>A0A9N9REL5</accession>
<feature type="region of interest" description="Disordered" evidence="1">
    <location>
        <begin position="220"/>
        <end position="462"/>
    </location>
</feature>
<reference evidence="4" key="2">
    <citation type="submission" date="2022-10" db="EMBL/GenBank/DDBJ databases">
        <authorList>
            <consortium name="ENA_rothamsted_submissions"/>
            <consortium name="culmorum"/>
            <person name="King R."/>
        </authorList>
    </citation>
    <scope>NUCLEOTIDE SEQUENCE</scope>
</reference>
<dbReference type="SMART" id="SM00181">
    <property type="entry name" value="EGF"/>
    <property type="match status" value="4"/>
</dbReference>
<feature type="compositionally biased region" description="Low complexity" evidence="1">
    <location>
        <begin position="323"/>
        <end position="333"/>
    </location>
</feature>
<dbReference type="InterPro" id="IPR000742">
    <property type="entry name" value="EGF"/>
</dbReference>
<name>A0A9N9REL5_9NEOP</name>
<feature type="domain" description="EGF-like" evidence="3">
    <location>
        <begin position="515"/>
        <end position="550"/>
    </location>
</feature>
<protein>
    <recommendedName>
        <fullName evidence="3">EGF-like domain-containing protein</fullName>
    </recommendedName>
</protein>
<keyword evidence="5" id="KW-1185">Reference proteome</keyword>
<proteinExistence type="predicted"/>
<dbReference type="Proteomes" id="UP001153714">
    <property type="component" value="Chromosome 7"/>
</dbReference>
<gene>
    <name evidence="4" type="ORF">DIATSA_LOCUS12646</name>
</gene>